<dbReference type="Proteomes" id="UP000827549">
    <property type="component" value="Chromosome 4"/>
</dbReference>
<comment type="subcellular location">
    <subcellularLocation>
        <location evidence="1">Mitochondrion</location>
    </subcellularLocation>
</comment>
<feature type="coiled-coil region" evidence="5">
    <location>
        <begin position="55"/>
        <end position="89"/>
    </location>
</feature>
<evidence type="ECO:0000256" key="1">
    <source>
        <dbReference type="ARBA" id="ARBA00004173"/>
    </source>
</evidence>
<gene>
    <name evidence="6" type="ORF">LOC62_04G005955</name>
</gene>
<dbReference type="Gene3D" id="1.20.5.500">
    <property type="entry name" value="Single helix bin"/>
    <property type="match status" value="1"/>
</dbReference>
<dbReference type="GO" id="GO:0042030">
    <property type="term" value="F:ATPase inhibitor activity"/>
    <property type="evidence" value="ECO:0007669"/>
    <property type="project" value="InterPro"/>
</dbReference>
<keyword evidence="3" id="KW-0496">Mitochondrion</keyword>
<sequence length="91" mass="10128">MSLVRFAATRVQALRAAPAAVRFYSPLPDVRSAGATASSKGFGEREQAQENQYIRKREEELLKAAREKLKAAQAEVDKHTDNLLQASKEQK</sequence>
<dbReference type="GeneID" id="87809182"/>
<evidence type="ECO:0000256" key="2">
    <source>
        <dbReference type="ARBA" id="ARBA00010901"/>
    </source>
</evidence>
<reference evidence="6" key="1">
    <citation type="submission" date="2023-10" db="EMBL/GenBank/DDBJ databases">
        <authorList>
            <person name="Noh H."/>
        </authorList>
    </citation>
    <scope>NUCLEOTIDE SEQUENCE</scope>
    <source>
        <strain evidence="6">DUCC4014</strain>
    </source>
</reference>
<evidence type="ECO:0000313" key="6">
    <source>
        <dbReference type="EMBL" id="WOO82467.1"/>
    </source>
</evidence>
<accession>A0AAF1BJ90</accession>
<keyword evidence="5" id="KW-0175">Coiled coil</keyword>
<dbReference type="Pfam" id="PF04568">
    <property type="entry name" value="IATP"/>
    <property type="match status" value="1"/>
</dbReference>
<dbReference type="InterPro" id="IPR007648">
    <property type="entry name" value="ATPase_inhibitor_mt"/>
</dbReference>
<evidence type="ECO:0000256" key="4">
    <source>
        <dbReference type="RuleBase" id="RU368087"/>
    </source>
</evidence>
<evidence type="ECO:0000313" key="7">
    <source>
        <dbReference type="Proteomes" id="UP000827549"/>
    </source>
</evidence>
<dbReference type="GO" id="GO:0005739">
    <property type="term" value="C:mitochondrion"/>
    <property type="evidence" value="ECO:0007669"/>
    <property type="project" value="UniProtKB-SubCell"/>
</dbReference>
<comment type="function">
    <text evidence="4">Inhibits the enzyme activity of ATPase.</text>
</comment>
<organism evidence="6 7">
    <name type="scientific">Vanrija pseudolonga</name>
    <dbReference type="NCBI Taxonomy" id="143232"/>
    <lineage>
        <taxon>Eukaryota</taxon>
        <taxon>Fungi</taxon>
        <taxon>Dikarya</taxon>
        <taxon>Basidiomycota</taxon>
        <taxon>Agaricomycotina</taxon>
        <taxon>Tremellomycetes</taxon>
        <taxon>Trichosporonales</taxon>
        <taxon>Trichosporonaceae</taxon>
        <taxon>Vanrija</taxon>
    </lineage>
</organism>
<protein>
    <recommendedName>
        <fullName evidence="4">ATPase inhibitor, mitochondrial</fullName>
    </recommendedName>
</protein>
<proteinExistence type="inferred from homology"/>
<dbReference type="AlphaFoldDB" id="A0AAF1BJ90"/>
<evidence type="ECO:0000256" key="5">
    <source>
        <dbReference type="SAM" id="Coils"/>
    </source>
</evidence>
<comment type="similarity">
    <text evidence="2 4">Belongs to the ATPase inhibitor family.</text>
</comment>
<dbReference type="EMBL" id="CP086717">
    <property type="protein sequence ID" value="WOO82467.1"/>
    <property type="molecule type" value="Genomic_DNA"/>
</dbReference>
<evidence type="ECO:0000256" key="3">
    <source>
        <dbReference type="ARBA" id="ARBA00023128"/>
    </source>
</evidence>
<name>A0AAF1BJ90_9TREE</name>
<dbReference type="RefSeq" id="XP_062628499.1">
    <property type="nucleotide sequence ID" value="XM_062772515.1"/>
</dbReference>
<keyword evidence="7" id="KW-1185">Reference proteome</keyword>